<name>A0A8X6PRV2_NEPPI</name>
<protein>
    <submittedName>
        <fullName evidence="1">Uncharacterized protein</fullName>
    </submittedName>
</protein>
<keyword evidence="2" id="KW-1185">Reference proteome</keyword>
<evidence type="ECO:0000313" key="2">
    <source>
        <dbReference type="Proteomes" id="UP000887013"/>
    </source>
</evidence>
<reference evidence="1" key="1">
    <citation type="submission" date="2020-08" db="EMBL/GenBank/DDBJ databases">
        <title>Multicomponent nature underlies the extraordinary mechanical properties of spider dragline silk.</title>
        <authorList>
            <person name="Kono N."/>
            <person name="Nakamura H."/>
            <person name="Mori M."/>
            <person name="Yoshida Y."/>
            <person name="Ohtoshi R."/>
            <person name="Malay A.D."/>
            <person name="Moran D.A.P."/>
            <person name="Tomita M."/>
            <person name="Numata K."/>
            <person name="Arakawa K."/>
        </authorList>
    </citation>
    <scope>NUCLEOTIDE SEQUENCE</scope>
</reference>
<dbReference type="EMBL" id="BMAW01023919">
    <property type="protein sequence ID" value="GFT85344.1"/>
    <property type="molecule type" value="Genomic_DNA"/>
</dbReference>
<dbReference type="AlphaFoldDB" id="A0A8X6PRV2"/>
<gene>
    <name evidence="1" type="ORF">NPIL_477401</name>
</gene>
<evidence type="ECO:0000313" key="1">
    <source>
        <dbReference type="EMBL" id="GFT85344.1"/>
    </source>
</evidence>
<organism evidence="1 2">
    <name type="scientific">Nephila pilipes</name>
    <name type="common">Giant wood spider</name>
    <name type="synonym">Nephila maculata</name>
    <dbReference type="NCBI Taxonomy" id="299642"/>
    <lineage>
        <taxon>Eukaryota</taxon>
        <taxon>Metazoa</taxon>
        <taxon>Ecdysozoa</taxon>
        <taxon>Arthropoda</taxon>
        <taxon>Chelicerata</taxon>
        <taxon>Arachnida</taxon>
        <taxon>Araneae</taxon>
        <taxon>Araneomorphae</taxon>
        <taxon>Entelegynae</taxon>
        <taxon>Araneoidea</taxon>
        <taxon>Nephilidae</taxon>
        <taxon>Nephila</taxon>
    </lineage>
</organism>
<comment type="caution">
    <text evidence="1">The sequence shown here is derived from an EMBL/GenBank/DDBJ whole genome shotgun (WGS) entry which is preliminary data.</text>
</comment>
<sequence length="172" mass="19200">MSRLFLNKTLRYFLVFSSHNAQVSSHGNGASRRSVPELERRDCEFRFTTEIEKSVPLPVFSSLPILAASLSHVPSHLAVLMGIPLVNTLPGHESGYHLRRLRAHPSPRLQTLTLRFIVLLLGQVRPSSLSNKTALFLFPFERKQCPSSAHKSLPGSSCSALIGRRFKESGLR</sequence>
<accession>A0A8X6PRV2</accession>
<dbReference type="Proteomes" id="UP000887013">
    <property type="component" value="Unassembled WGS sequence"/>
</dbReference>
<proteinExistence type="predicted"/>